<evidence type="ECO:0000259" key="7">
    <source>
        <dbReference type="PROSITE" id="PS50977"/>
    </source>
</evidence>
<dbReference type="Gene3D" id="1.10.357.10">
    <property type="entry name" value="Tetracycline Repressor, domain 2"/>
    <property type="match status" value="1"/>
</dbReference>
<evidence type="ECO:0000256" key="2">
    <source>
        <dbReference type="ARBA" id="ARBA00023015"/>
    </source>
</evidence>
<dbReference type="InterPro" id="IPR050109">
    <property type="entry name" value="HTH-type_TetR-like_transc_reg"/>
</dbReference>
<dbReference type="SUPFAM" id="SSF48498">
    <property type="entry name" value="Tetracyclin repressor-like, C-terminal domain"/>
    <property type="match status" value="1"/>
</dbReference>
<dbReference type="InterPro" id="IPR036271">
    <property type="entry name" value="Tet_transcr_reg_TetR-rel_C_sf"/>
</dbReference>
<evidence type="ECO:0000313" key="9">
    <source>
        <dbReference type="Proteomes" id="UP000292385"/>
    </source>
</evidence>
<keyword evidence="9" id="KW-1185">Reference proteome</keyword>
<feature type="compositionally biased region" description="Polar residues" evidence="6">
    <location>
        <begin position="233"/>
        <end position="245"/>
    </location>
</feature>
<evidence type="ECO:0000256" key="5">
    <source>
        <dbReference type="PROSITE-ProRule" id="PRU00335"/>
    </source>
</evidence>
<dbReference type="SUPFAM" id="SSF46689">
    <property type="entry name" value="Homeodomain-like"/>
    <property type="match status" value="1"/>
</dbReference>
<evidence type="ECO:0000256" key="4">
    <source>
        <dbReference type="ARBA" id="ARBA00023163"/>
    </source>
</evidence>
<dbReference type="PANTHER" id="PTHR30055:SF175">
    <property type="entry name" value="HTH-TYPE TRANSCRIPTIONAL REPRESSOR KSTR2"/>
    <property type="match status" value="1"/>
</dbReference>
<evidence type="ECO:0000256" key="1">
    <source>
        <dbReference type="ARBA" id="ARBA00022491"/>
    </source>
</evidence>
<keyword evidence="3 5" id="KW-0238">DNA-binding</keyword>
<dbReference type="PANTHER" id="PTHR30055">
    <property type="entry name" value="HTH-TYPE TRANSCRIPTIONAL REGULATOR RUTR"/>
    <property type="match status" value="1"/>
</dbReference>
<comment type="caution">
    <text evidence="8">The sequence shown here is derived from an EMBL/GenBank/DDBJ whole genome shotgun (WGS) entry which is preliminary data.</text>
</comment>
<dbReference type="RefSeq" id="WP_131461863.1">
    <property type="nucleotide sequence ID" value="NZ_SJJY01000002.1"/>
</dbReference>
<accession>A0ABY2A8J6</accession>
<keyword evidence="1" id="KW-0678">Repressor</keyword>
<feature type="domain" description="HTH tetR-type" evidence="7">
    <location>
        <begin position="19"/>
        <end position="79"/>
    </location>
</feature>
<dbReference type="Pfam" id="PF00440">
    <property type="entry name" value="TetR_N"/>
    <property type="match status" value="1"/>
</dbReference>
<evidence type="ECO:0000256" key="3">
    <source>
        <dbReference type="ARBA" id="ARBA00023125"/>
    </source>
</evidence>
<name>A0ABY2A8J6_9ACTN</name>
<dbReference type="PRINTS" id="PR00455">
    <property type="entry name" value="HTHTETR"/>
</dbReference>
<dbReference type="InterPro" id="IPR009057">
    <property type="entry name" value="Homeodomain-like_sf"/>
</dbReference>
<dbReference type="InterPro" id="IPR001647">
    <property type="entry name" value="HTH_TetR"/>
</dbReference>
<feature type="DNA-binding region" description="H-T-H motif" evidence="5">
    <location>
        <begin position="42"/>
        <end position="61"/>
    </location>
</feature>
<keyword evidence="2" id="KW-0805">Transcription regulation</keyword>
<organism evidence="8 9">
    <name type="scientific">Kribbella speibonae</name>
    <dbReference type="NCBI Taxonomy" id="1572660"/>
    <lineage>
        <taxon>Bacteria</taxon>
        <taxon>Bacillati</taxon>
        <taxon>Actinomycetota</taxon>
        <taxon>Actinomycetes</taxon>
        <taxon>Propionibacteriales</taxon>
        <taxon>Kribbellaceae</taxon>
        <taxon>Kribbella</taxon>
    </lineage>
</organism>
<proteinExistence type="predicted"/>
<reference evidence="8 9" key="1">
    <citation type="submission" date="2019-02" db="EMBL/GenBank/DDBJ databases">
        <title>Kribbella capetownensis sp. nov. and Kribbella speibonae sp. nov., isolated from soil.</title>
        <authorList>
            <person name="Curtis S.M."/>
            <person name="Norton I."/>
            <person name="Everest G.J."/>
            <person name="Meyers P.R."/>
        </authorList>
    </citation>
    <scope>NUCLEOTIDE SEQUENCE [LARGE SCALE GENOMIC DNA]</scope>
    <source>
        <strain evidence="8 9">SK5</strain>
    </source>
</reference>
<dbReference type="EMBL" id="SJJY01000002">
    <property type="protein sequence ID" value="TCC25402.1"/>
    <property type="molecule type" value="Genomic_DNA"/>
</dbReference>
<protein>
    <submittedName>
        <fullName evidence="8">TetR/AcrR family transcriptional regulator</fullName>
    </submittedName>
</protein>
<evidence type="ECO:0000313" key="8">
    <source>
        <dbReference type="EMBL" id="TCC25402.1"/>
    </source>
</evidence>
<dbReference type="Proteomes" id="UP000292385">
    <property type="component" value="Unassembled WGS sequence"/>
</dbReference>
<dbReference type="PROSITE" id="PS50977">
    <property type="entry name" value="HTH_TETR_2"/>
    <property type="match status" value="1"/>
</dbReference>
<feature type="region of interest" description="Disordered" evidence="6">
    <location>
        <begin position="233"/>
        <end position="254"/>
    </location>
</feature>
<evidence type="ECO:0000256" key="6">
    <source>
        <dbReference type="SAM" id="MobiDB-lite"/>
    </source>
</evidence>
<keyword evidence="4" id="KW-0804">Transcription</keyword>
<dbReference type="Gene3D" id="1.10.10.60">
    <property type="entry name" value="Homeodomain-like"/>
    <property type="match status" value="1"/>
</dbReference>
<gene>
    <name evidence="8" type="ORF">E0H58_14745</name>
</gene>
<sequence length="254" mass="27976">MSSALLAIGRRRTTAERRRDRERDIIRATREIFDERGTIDAQIDDIAKRVGINKALIYRHFAGKEELFALTLVDYLTELDGRLQEADGPRRQPLNRLRSLSETFVDFCLQYPAFTDCAMSLLRRTGDELFGEITEPVMVKLGTAMAAPLDRIATILKAGQRTGVFDEVDTAYLANHLYTQTLGSLHMARVGLIVSGSGPGHPVVHHADVGTVRSTAITATLATAVGQKALTTKLPTRQTTKQTRSARARAGDIS</sequence>